<keyword evidence="4" id="KW-1185">Reference proteome</keyword>
<dbReference type="SUPFAM" id="SSF48613">
    <property type="entry name" value="Heme oxygenase-like"/>
    <property type="match status" value="1"/>
</dbReference>
<reference evidence="3 4" key="1">
    <citation type="submission" date="2019-07" db="EMBL/GenBank/DDBJ databases">
        <title>Genomic Encyclopedia of Archaeal and Bacterial Type Strains, Phase II (KMG-II): from individual species to whole genera.</title>
        <authorList>
            <person name="Goeker M."/>
        </authorList>
    </citation>
    <scope>NUCLEOTIDE SEQUENCE [LARGE SCALE GENOMIC DNA]</scope>
    <source>
        <strain evidence="3 4">DSM 46842</strain>
    </source>
</reference>
<proteinExistence type="predicted"/>
<dbReference type="PANTHER" id="PTHR43198">
    <property type="entry name" value="BIFUNCTIONAL TH2 PROTEIN"/>
    <property type="match status" value="1"/>
</dbReference>
<dbReference type="AlphaFoldDB" id="A0A5S5CV12"/>
<dbReference type="InterPro" id="IPR004305">
    <property type="entry name" value="Thiaminase-2/PQQC"/>
</dbReference>
<organism evidence="3 4">
    <name type="scientific">Blastococcus xanthinilyticus</name>
    <dbReference type="NCBI Taxonomy" id="1564164"/>
    <lineage>
        <taxon>Bacteria</taxon>
        <taxon>Bacillati</taxon>
        <taxon>Actinomycetota</taxon>
        <taxon>Actinomycetes</taxon>
        <taxon>Geodermatophilales</taxon>
        <taxon>Geodermatophilaceae</taxon>
        <taxon>Blastococcus</taxon>
    </lineage>
</organism>
<dbReference type="CDD" id="cd19365">
    <property type="entry name" value="TenA_C-like"/>
    <property type="match status" value="1"/>
</dbReference>
<name>A0A5S5CV12_9ACTN</name>
<comment type="caution">
    <text evidence="3">The sequence shown here is derived from an EMBL/GenBank/DDBJ whole genome shotgun (WGS) entry which is preliminary data.</text>
</comment>
<evidence type="ECO:0000259" key="2">
    <source>
        <dbReference type="Pfam" id="PF03070"/>
    </source>
</evidence>
<dbReference type="EMBL" id="VNHW01000009">
    <property type="protein sequence ID" value="TYP86412.1"/>
    <property type="molecule type" value="Genomic_DNA"/>
</dbReference>
<dbReference type="Gene3D" id="1.20.910.10">
    <property type="entry name" value="Heme oxygenase-like"/>
    <property type="match status" value="1"/>
</dbReference>
<evidence type="ECO:0000313" key="4">
    <source>
        <dbReference type="Proteomes" id="UP000322499"/>
    </source>
</evidence>
<feature type="domain" description="Thiaminase-2/PQQC" evidence="2">
    <location>
        <begin position="24"/>
        <end position="217"/>
    </location>
</feature>
<dbReference type="RefSeq" id="WP_208092671.1">
    <property type="nucleotide sequence ID" value="NZ_VNHW01000009.1"/>
</dbReference>
<evidence type="ECO:0000313" key="3">
    <source>
        <dbReference type="EMBL" id="TYP86412.1"/>
    </source>
</evidence>
<protein>
    <submittedName>
        <fullName evidence="3">Thiaminase /4-amino-5-aminomethyl-2-methylpyrimidine deaminase</fullName>
    </submittedName>
</protein>
<sequence length="227" mass="23969">MSSFSDRAWAATAELRRAIDELAFLTELGEGTLAPAVFRHYLEQDALYLGGYARALALLAARAPDPGAAAFWAGSAQNCGVVETQLHADLLSTDLLGSAGAPPARPPEPSPTCLGYTSYLVATAATAPYAVAAAAVLPCYWVYADVGARLAPVARAAADHPYRRWVATYDAEPFQLATARARALTDAAAEASPAEEPAMLAAFTVAARYELEFWRAAHVRESWAPAG</sequence>
<dbReference type="PANTHER" id="PTHR43198:SF2">
    <property type="entry name" value="SI:CH1073-67J19.1-RELATED"/>
    <property type="match status" value="1"/>
</dbReference>
<dbReference type="Pfam" id="PF03070">
    <property type="entry name" value="TENA_THI-4"/>
    <property type="match status" value="1"/>
</dbReference>
<gene>
    <name evidence="3" type="ORF">BD833_10912</name>
</gene>
<dbReference type="InterPro" id="IPR050967">
    <property type="entry name" value="Thiamine_Salvage_TenA"/>
</dbReference>
<accession>A0A5S5CV12</accession>
<comment type="pathway">
    <text evidence="1">Cofactor biosynthesis; thiamine diphosphate biosynthesis.</text>
</comment>
<dbReference type="InterPro" id="IPR016084">
    <property type="entry name" value="Haem_Oase-like_multi-hlx"/>
</dbReference>
<evidence type="ECO:0000256" key="1">
    <source>
        <dbReference type="ARBA" id="ARBA00004948"/>
    </source>
</evidence>
<dbReference type="Proteomes" id="UP000322499">
    <property type="component" value="Unassembled WGS sequence"/>
</dbReference>
<dbReference type="GO" id="GO:0005829">
    <property type="term" value="C:cytosol"/>
    <property type="evidence" value="ECO:0007669"/>
    <property type="project" value="TreeGrafter"/>
</dbReference>